<organism evidence="1 2">
    <name type="scientific">Amblyomma americanum</name>
    <name type="common">Lone star tick</name>
    <dbReference type="NCBI Taxonomy" id="6943"/>
    <lineage>
        <taxon>Eukaryota</taxon>
        <taxon>Metazoa</taxon>
        <taxon>Ecdysozoa</taxon>
        <taxon>Arthropoda</taxon>
        <taxon>Chelicerata</taxon>
        <taxon>Arachnida</taxon>
        <taxon>Acari</taxon>
        <taxon>Parasitiformes</taxon>
        <taxon>Ixodida</taxon>
        <taxon>Ixodoidea</taxon>
        <taxon>Ixodidae</taxon>
        <taxon>Amblyomminae</taxon>
        <taxon>Amblyomma</taxon>
    </lineage>
</organism>
<accession>A0AAQ4DUV9</accession>
<keyword evidence="2" id="KW-1185">Reference proteome</keyword>
<dbReference type="EMBL" id="JARKHS020026543">
    <property type="protein sequence ID" value="KAK8766249.1"/>
    <property type="molecule type" value="Genomic_DNA"/>
</dbReference>
<proteinExistence type="predicted"/>
<evidence type="ECO:0000313" key="2">
    <source>
        <dbReference type="Proteomes" id="UP001321473"/>
    </source>
</evidence>
<sequence>MTSCFRCHSLLNTTGHNLILRSFFLWSWNSVFELFSEPSILVKTTSAVSECAKWNFVSPPFLLTMASSLEARRVSSLGLL</sequence>
<reference evidence="1 2" key="1">
    <citation type="journal article" date="2023" name="Arcadia Sci">
        <title>De novo assembly of a long-read Amblyomma americanum tick genome.</title>
        <authorList>
            <person name="Chou S."/>
            <person name="Poskanzer K.E."/>
            <person name="Rollins M."/>
            <person name="Thuy-Boun P.S."/>
        </authorList>
    </citation>
    <scope>NUCLEOTIDE SEQUENCE [LARGE SCALE GENOMIC DNA]</scope>
    <source>
        <strain evidence="1">F_SG_1</strain>
        <tissue evidence="1">Salivary glands</tissue>
    </source>
</reference>
<gene>
    <name evidence="1" type="ORF">V5799_006968</name>
</gene>
<dbReference type="AlphaFoldDB" id="A0AAQ4DUV9"/>
<evidence type="ECO:0000313" key="1">
    <source>
        <dbReference type="EMBL" id="KAK8766249.1"/>
    </source>
</evidence>
<protein>
    <submittedName>
        <fullName evidence="1">Uncharacterized protein</fullName>
    </submittedName>
</protein>
<dbReference type="Proteomes" id="UP001321473">
    <property type="component" value="Unassembled WGS sequence"/>
</dbReference>
<comment type="caution">
    <text evidence="1">The sequence shown here is derived from an EMBL/GenBank/DDBJ whole genome shotgun (WGS) entry which is preliminary data.</text>
</comment>
<name>A0AAQ4DUV9_AMBAM</name>